<dbReference type="Gene3D" id="1.20.1070.10">
    <property type="entry name" value="Rhodopsin 7-helix transmembrane proteins"/>
    <property type="match status" value="1"/>
</dbReference>
<dbReference type="Pfam" id="PF00001">
    <property type="entry name" value="7tm_1"/>
    <property type="match status" value="1"/>
</dbReference>
<evidence type="ECO:0000256" key="12">
    <source>
        <dbReference type="ARBA" id="ARBA00023224"/>
    </source>
</evidence>
<dbReference type="PANTHER" id="PTHR11866:SF3">
    <property type="entry name" value="PROSTAGLANDIN E2 RECEPTOR EP1 SUBTYPE"/>
    <property type="match status" value="1"/>
</dbReference>
<dbReference type="InterPro" id="IPR001105">
    <property type="entry name" value="Thbox_rcpt"/>
</dbReference>
<dbReference type="SUPFAM" id="SSF81321">
    <property type="entry name" value="Family A G protein-coupled receptor-like"/>
    <property type="match status" value="1"/>
</dbReference>
<evidence type="ECO:0000256" key="2">
    <source>
        <dbReference type="ARBA" id="ARBA00017628"/>
    </source>
</evidence>
<feature type="transmembrane region" description="Helical" evidence="14">
    <location>
        <begin position="47"/>
        <end position="69"/>
    </location>
</feature>
<evidence type="ECO:0000256" key="9">
    <source>
        <dbReference type="ARBA" id="ARBA00023157"/>
    </source>
</evidence>
<dbReference type="PROSITE" id="PS50262">
    <property type="entry name" value="G_PROTEIN_RECEP_F1_2"/>
    <property type="match status" value="1"/>
</dbReference>
<dbReference type="FunFam" id="1.20.1070.10:FF:000163">
    <property type="entry name" value="Thromboxane A2 receptor"/>
    <property type="match status" value="1"/>
</dbReference>
<dbReference type="CDD" id="cd15144">
    <property type="entry name" value="7tmA_PGE2_EP1"/>
    <property type="match status" value="1"/>
</dbReference>
<dbReference type="GO" id="GO:0007204">
    <property type="term" value="P:positive regulation of cytosolic calcium ion concentration"/>
    <property type="evidence" value="ECO:0007669"/>
    <property type="project" value="TreeGrafter"/>
</dbReference>
<keyword evidence="6 14" id="KW-1133">Transmembrane helix</keyword>
<keyword evidence="17" id="KW-1185">Reference proteome</keyword>
<dbReference type="STRING" id="137246.A0A401TDB4"/>
<comment type="caution">
    <text evidence="16">The sequence shown here is derived from an EMBL/GenBank/DDBJ whole genome shotgun (WGS) entry which is preliminary data.</text>
</comment>
<accession>A0A401TDB4</accession>
<dbReference type="PRINTS" id="PR01788">
    <property type="entry name" value="PROSTANOIDR"/>
</dbReference>
<evidence type="ECO:0000256" key="11">
    <source>
        <dbReference type="ARBA" id="ARBA00023180"/>
    </source>
</evidence>
<feature type="transmembrane region" description="Helical" evidence="14">
    <location>
        <begin position="164"/>
        <end position="184"/>
    </location>
</feature>
<comment type="subcellular location">
    <subcellularLocation>
        <location evidence="1">Cell membrane</location>
        <topology evidence="1">Multi-pass membrane protein</topology>
    </subcellularLocation>
</comment>
<keyword evidence="7" id="KW-0297">G-protein coupled receptor</keyword>
<feature type="domain" description="G-protein coupled receptors family 1 profile" evidence="15">
    <location>
        <begin position="60"/>
        <end position="281"/>
    </location>
</feature>
<sequence length="306" mass="33613">MTVLYQGFVNGNSSSTVNSSLLHSSLSQNNTNPVLCPWKPTNSSMAVAIPSFSMTLGALSNIIALVILIKSYARFRRRSKATFLLFASSLVLTDFVGHVIPGALVLRLYSENIVSAGPMCQFLGGSLVFFGLCPLFLGCVMAIERCVGVTKPLLHSAVVTPTRSKLAVLCLWLTAGLVAFLPFLNFGRYGIQCPRTWCFIRLQGPVQHWTEDAFALLFCLLGVMALLVSLVCNTISGVTLIQARIKKQNCNRRAKSHDIEMVIQLIGIMMVSCICWSPLLVGIGIAVQHGISGGAGEGRWWWWWWW</sequence>
<dbReference type="PROSITE" id="PS00237">
    <property type="entry name" value="G_PROTEIN_RECEP_F1_1"/>
    <property type="match status" value="1"/>
</dbReference>
<evidence type="ECO:0000256" key="10">
    <source>
        <dbReference type="ARBA" id="ARBA00023170"/>
    </source>
</evidence>
<keyword evidence="10" id="KW-0675">Receptor</keyword>
<dbReference type="GO" id="GO:0007189">
    <property type="term" value="P:adenylate cyclase-activating G protein-coupled receptor signaling pathway"/>
    <property type="evidence" value="ECO:0007669"/>
    <property type="project" value="TreeGrafter"/>
</dbReference>
<dbReference type="PANTHER" id="PTHR11866">
    <property type="entry name" value="G-PROTEIN COUPLED RECEPTOR FAMILY 1 MEMBER"/>
    <property type="match status" value="1"/>
</dbReference>
<evidence type="ECO:0000256" key="6">
    <source>
        <dbReference type="ARBA" id="ARBA00022989"/>
    </source>
</evidence>
<dbReference type="InterPro" id="IPR017452">
    <property type="entry name" value="GPCR_Rhodpsn_7TM"/>
</dbReference>
<keyword evidence="11" id="KW-0325">Glycoprotein</keyword>
<evidence type="ECO:0000313" key="17">
    <source>
        <dbReference type="Proteomes" id="UP000287033"/>
    </source>
</evidence>
<evidence type="ECO:0000313" key="16">
    <source>
        <dbReference type="EMBL" id="GCC40585.1"/>
    </source>
</evidence>
<evidence type="ECO:0000259" key="15">
    <source>
        <dbReference type="PROSITE" id="PS50262"/>
    </source>
</evidence>
<evidence type="ECO:0000256" key="8">
    <source>
        <dbReference type="ARBA" id="ARBA00023136"/>
    </source>
</evidence>
<keyword evidence="9" id="KW-1015">Disulfide bond</keyword>
<dbReference type="GO" id="GO:0006954">
    <property type="term" value="P:inflammatory response"/>
    <property type="evidence" value="ECO:0007669"/>
    <property type="project" value="TreeGrafter"/>
</dbReference>
<dbReference type="GO" id="GO:0004957">
    <property type="term" value="F:prostaglandin E receptor activity"/>
    <property type="evidence" value="ECO:0007669"/>
    <property type="project" value="TreeGrafter"/>
</dbReference>
<dbReference type="GO" id="GO:0005886">
    <property type="term" value="C:plasma membrane"/>
    <property type="evidence" value="ECO:0007669"/>
    <property type="project" value="UniProtKB-SubCell"/>
</dbReference>
<evidence type="ECO:0000256" key="14">
    <source>
        <dbReference type="SAM" id="Phobius"/>
    </source>
</evidence>
<feature type="transmembrane region" description="Helical" evidence="14">
    <location>
        <begin position="213"/>
        <end position="241"/>
    </location>
</feature>
<evidence type="ECO:0000256" key="13">
    <source>
        <dbReference type="ARBA" id="ARBA00029815"/>
    </source>
</evidence>
<dbReference type="GO" id="GO:0004960">
    <property type="term" value="F:thromboxane receptor activity"/>
    <property type="evidence" value="ECO:0007669"/>
    <property type="project" value="InterPro"/>
</dbReference>
<keyword evidence="4" id="KW-0597">Phosphoprotein</keyword>
<feature type="transmembrane region" description="Helical" evidence="14">
    <location>
        <begin position="81"/>
        <end position="110"/>
    </location>
</feature>
<dbReference type="OMA" id="CFIKVMD"/>
<dbReference type="EMBL" id="BEZZ01042594">
    <property type="protein sequence ID" value="GCC40585.1"/>
    <property type="molecule type" value="Genomic_DNA"/>
</dbReference>
<protein>
    <recommendedName>
        <fullName evidence="2">Thromboxane A2 receptor</fullName>
    </recommendedName>
    <alternativeName>
        <fullName evidence="13">Prostanoid TP receptor</fullName>
    </alternativeName>
</protein>
<keyword evidence="8 14" id="KW-0472">Membrane</keyword>
<evidence type="ECO:0000256" key="7">
    <source>
        <dbReference type="ARBA" id="ARBA00023040"/>
    </source>
</evidence>
<feature type="transmembrane region" description="Helical" evidence="14">
    <location>
        <begin position="262"/>
        <end position="287"/>
    </location>
</feature>
<keyword evidence="3" id="KW-1003">Cell membrane</keyword>
<evidence type="ECO:0000256" key="1">
    <source>
        <dbReference type="ARBA" id="ARBA00004651"/>
    </source>
</evidence>
<keyword evidence="12" id="KW-0807">Transducer</keyword>
<dbReference type="OrthoDB" id="5959154at2759"/>
<dbReference type="InterPro" id="IPR000276">
    <property type="entry name" value="GPCR_Rhodpsn"/>
</dbReference>
<feature type="transmembrane region" description="Helical" evidence="14">
    <location>
        <begin position="122"/>
        <end position="143"/>
    </location>
</feature>
<dbReference type="Proteomes" id="UP000287033">
    <property type="component" value="Unassembled WGS sequence"/>
</dbReference>
<proteinExistence type="predicted"/>
<gene>
    <name evidence="16" type="ORF">chiPu_0024604</name>
</gene>
<organism evidence="16 17">
    <name type="scientific">Chiloscyllium punctatum</name>
    <name type="common">Brownbanded bambooshark</name>
    <name type="synonym">Hemiscyllium punctatum</name>
    <dbReference type="NCBI Taxonomy" id="137246"/>
    <lineage>
        <taxon>Eukaryota</taxon>
        <taxon>Metazoa</taxon>
        <taxon>Chordata</taxon>
        <taxon>Craniata</taxon>
        <taxon>Vertebrata</taxon>
        <taxon>Chondrichthyes</taxon>
        <taxon>Elasmobranchii</taxon>
        <taxon>Galeomorphii</taxon>
        <taxon>Galeoidea</taxon>
        <taxon>Orectolobiformes</taxon>
        <taxon>Hemiscylliidae</taxon>
        <taxon>Chiloscyllium</taxon>
    </lineage>
</organism>
<dbReference type="PRINTS" id="PR00429">
    <property type="entry name" value="THROMBOXANER"/>
</dbReference>
<name>A0A401TDB4_CHIPU</name>
<reference evidence="16 17" key="1">
    <citation type="journal article" date="2018" name="Nat. Ecol. Evol.">
        <title>Shark genomes provide insights into elasmobranch evolution and the origin of vertebrates.</title>
        <authorList>
            <person name="Hara Y"/>
            <person name="Yamaguchi K"/>
            <person name="Onimaru K"/>
            <person name="Kadota M"/>
            <person name="Koyanagi M"/>
            <person name="Keeley SD"/>
            <person name="Tatsumi K"/>
            <person name="Tanaka K"/>
            <person name="Motone F"/>
            <person name="Kageyama Y"/>
            <person name="Nozu R"/>
            <person name="Adachi N"/>
            <person name="Nishimura O"/>
            <person name="Nakagawa R"/>
            <person name="Tanegashima C"/>
            <person name="Kiyatake I"/>
            <person name="Matsumoto R"/>
            <person name="Murakumo K"/>
            <person name="Nishida K"/>
            <person name="Terakita A"/>
            <person name="Kuratani S"/>
            <person name="Sato K"/>
            <person name="Hyodo S Kuraku.S."/>
        </authorList>
    </citation>
    <scope>NUCLEOTIDE SEQUENCE [LARGE SCALE GENOMIC DNA]</scope>
</reference>
<evidence type="ECO:0000256" key="3">
    <source>
        <dbReference type="ARBA" id="ARBA00022475"/>
    </source>
</evidence>
<keyword evidence="5 14" id="KW-0812">Transmembrane</keyword>
<dbReference type="AlphaFoldDB" id="A0A401TDB4"/>
<evidence type="ECO:0000256" key="5">
    <source>
        <dbReference type="ARBA" id="ARBA00022692"/>
    </source>
</evidence>
<evidence type="ECO:0000256" key="4">
    <source>
        <dbReference type="ARBA" id="ARBA00022553"/>
    </source>
</evidence>
<dbReference type="InterPro" id="IPR008365">
    <property type="entry name" value="Prostanoid_rcpt"/>
</dbReference>